<keyword evidence="3" id="KW-1185">Reference proteome</keyword>
<dbReference type="EMBL" id="BOPH01000083">
    <property type="protein sequence ID" value="GIJ70890.1"/>
    <property type="molecule type" value="Genomic_DNA"/>
</dbReference>
<keyword evidence="1" id="KW-0812">Transmembrane</keyword>
<evidence type="ECO:0000256" key="1">
    <source>
        <dbReference type="SAM" id="Phobius"/>
    </source>
</evidence>
<comment type="caution">
    <text evidence="2">The sequence shown here is derived from an EMBL/GenBank/DDBJ whole genome shotgun (WGS) entry which is preliminary data.</text>
</comment>
<feature type="transmembrane region" description="Helical" evidence="1">
    <location>
        <begin position="44"/>
        <end position="62"/>
    </location>
</feature>
<evidence type="ECO:0000313" key="3">
    <source>
        <dbReference type="Proteomes" id="UP000635606"/>
    </source>
</evidence>
<keyword evidence="1" id="KW-1133">Transmembrane helix</keyword>
<organism evidence="2 3">
    <name type="scientific">Virgisporangium ochraceum</name>
    <dbReference type="NCBI Taxonomy" id="65505"/>
    <lineage>
        <taxon>Bacteria</taxon>
        <taxon>Bacillati</taxon>
        <taxon>Actinomycetota</taxon>
        <taxon>Actinomycetes</taxon>
        <taxon>Micromonosporales</taxon>
        <taxon>Micromonosporaceae</taxon>
        <taxon>Virgisporangium</taxon>
    </lineage>
</organism>
<proteinExistence type="predicted"/>
<accession>A0A8J3ZYK6</accession>
<dbReference type="Proteomes" id="UP000635606">
    <property type="component" value="Unassembled WGS sequence"/>
</dbReference>
<keyword evidence="1" id="KW-0472">Membrane</keyword>
<protein>
    <recommendedName>
        <fullName evidence="4">Alkyl hydroperoxide reductase</fullName>
    </recommendedName>
</protein>
<evidence type="ECO:0000313" key="2">
    <source>
        <dbReference type="EMBL" id="GIJ70890.1"/>
    </source>
</evidence>
<dbReference type="RefSeq" id="WP_203930783.1">
    <property type="nucleotide sequence ID" value="NZ_BOPH01000083.1"/>
</dbReference>
<feature type="transmembrane region" description="Helical" evidence="1">
    <location>
        <begin position="74"/>
        <end position="94"/>
    </location>
</feature>
<evidence type="ECO:0008006" key="4">
    <source>
        <dbReference type="Google" id="ProtNLM"/>
    </source>
</evidence>
<feature type="transmembrane region" description="Helical" evidence="1">
    <location>
        <begin position="100"/>
        <end position="121"/>
    </location>
</feature>
<gene>
    <name evidence="2" type="ORF">Voc01_058070</name>
</gene>
<sequence length="138" mass="15304">MRRRRLHRVTFALAGAYNIAWGCYAVLDPQWFHRVTGLPLSNSPQIFACLGMVLGLYGLLYLEVARRPEAGWPVAAVGLTGKILGPVGLAWLIATGTWPADTVIMIITNDLVWWVPFALYLRDAWPEFRSTFSGSGLA</sequence>
<reference evidence="2" key="1">
    <citation type="submission" date="2021-01" db="EMBL/GenBank/DDBJ databases">
        <title>Whole genome shotgun sequence of Virgisporangium ochraceum NBRC 16418.</title>
        <authorList>
            <person name="Komaki H."/>
            <person name="Tamura T."/>
        </authorList>
    </citation>
    <scope>NUCLEOTIDE SEQUENCE</scope>
    <source>
        <strain evidence="2">NBRC 16418</strain>
    </source>
</reference>
<dbReference type="AlphaFoldDB" id="A0A8J3ZYK6"/>
<name>A0A8J3ZYK6_9ACTN</name>